<evidence type="ECO:0000313" key="3">
    <source>
        <dbReference type="Proteomes" id="UP000475249"/>
    </source>
</evidence>
<keyword evidence="3" id="KW-1185">Reference proteome</keyword>
<dbReference type="AlphaFoldDB" id="A0A6L9EGP3"/>
<proteinExistence type="predicted"/>
<organism evidence="2 3">
    <name type="scientific">Poritiphilus flavus</name>
    <dbReference type="NCBI Taxonomy" id="2697053"/>
    <lineage>
        <taxon>Bacteria</taxon>
        <taxon>Pseudomonadati</taxon>
        <taxon>Bacteroidota</taxon>
        <taxon>Flavobacteriia</taxon>
        <taxon>Flavobacteriales</taxon>
        <taxon>Flavobacteriaceae</taxon>
        <taxon>Poritiphilus</taxon>
    </lineage>
</organism>
<comment type="caution">
    <text evidence="2">The sequence shown here is derived from an EMBL/GenBank/DDBJ whole genome shotgun (WGS) entry which is preliminary data.</text>
</comment>
<feature type="chain" id="PRO_5026883238" description="GLPGLI family protein" evidence="1">
    <location>
        <begin position="19"/>
        <end position="238"/>
    </location>
</feature>
<accession>A0A6L9EGP3</accession>
<gene>
    <name evidence="2" type="ORF">GTQ38_17445</name>
</gene>
<name>A0A6L9EGP3_9FLAO</name>
<sequence length="238" mass="27609">MKTIILSFLACLSTLALFSQFNGNPQTAYHGQLEITFYDAPTEGTPYMNELYKTGKTTINGGSETSRPMRYNAFSDEMEFLSNQQKPLKLLKRENIVVELDGKTFEVHKYRYKGKYRRGYFNPLNSGEVVLFLQPKKRLLKATNPEHGYESMTPAKYEDDFEYYLKIGDNLFERIDLNKRELFYYLSDEASAVKKFVGENKLKLRKENEVVALLNYYNKIKSEKSKMDISPDGSTARP</sequence>
<evidence type="ECO:0000313" key="2">
    <source>
        <dbReference type="EMBL" id="NAS13802.1"/>
    </source>
</evidence>
<dbReference type="EMBL" id="WXYO01000008">
    <property type="protein sequence ID" value="NAS13802.1"/>
    <property type="molecule type" value="Genomic_DNA"/>
</dbReference>
<evidence type="ECO:0008006" key="4">
    <source>
        <dbReference type="Google" id="ProtNLM"/>
    </source>
</evidence>
<dbReference type="Proteomes" id="UP000475249">
    <property type="component" value="Unassembled WGS sequence"/>
</dbReference>
<reference evidence="2 3" key="1">
    <citation type="submission" date="2020-01" db="EMBL/GenBank/DDBJ databases">
        <title>Bacteria diversity of Porities sp.</title>
        <authorList>
            <person name="Wang G."/>
        </authorList>
    </citation>
    <scope>NUCLEOTIDE SEQUENCE [LARGE SCALE GENOMIC DNA]</scope>
    <source>
        <strain evidence="2 3">R33</strain>
    </source>
</reference>
<evidence type="ECO:0000256" key="1">
    <source>
        <dbReference type="SAM" id="SignalP"/>
    </source>
</evidence>
<dbReference type="RefSeq" id="WP_161436851.1">
    <property type="nucleotide sequence ID" value="NZ_WXYO01000008.1"/>
</dbReference>
<feature type="signal peptide" evidence="1">
    <location>
        <begin position="1"/>
        <end position="18"/>
    </location>
</feature>
<protein>
    <recommendedName>
        <fullName evidence="4">GLPGLI family protein</fullName>
    </recommendedName>
</protein>
<keyword evidence="1" id="KW-0732">Signal</keyword>